<dbReference type="PROSITE" id="PS50174">
    <property type="entry name" value="G_PATCH"/>
    <property type="match status" value="1"/>
</dbReference>
<evidence type="ECO:0000259" key="4">
    <source>
        <dbReference type="PROSITE" id="PS50174"/>
    </source>
</evidence>
<dbReference type="EMBL" id="CACRZD030000009">
    <property type="protein sequence ID" value="CAA6665493.1"/>
    <property type="molecule type" value="Genomic_DNA"/>
</dbReference>
<dbReference type="Pfam" id="PF07713">
    <property type="entry name" value="DUF1604"/>
    <property type="match status" value="1"/>
</dbReference>
<dbReference type="PANTHER" id="PTHR13384:SF19">
    <property type="entry name" value="G PATCH DOMAIN-CONTAINING PROTEIN 1"/>
    <property type="match status" value="1"/>
</dbReference>
<feature type="compositionally biased region" description="Acidic residues" evidence="2">
    <location>
        <begin position="601"/>
        <end position="613"/>
    </location>
</feature>
<dbReference type="InterPro" id="IPR000061">
    <property type="entry name" value="Surp"/>
</dbReference>
<feature type="compositionally biased region" description="Low complexity" evidence="2">
    <location>
        <begin position="652"/>
        <end position="661"/>
    </location>
</feature>
<dbReference type="SMART" id="SM00648">
    <property type="entry name" value="SWAP"/>
    <property type="match status" value="1"/>
</dbReference>
<dbReference type="Proteomes" id="UP001189122">
    <property type="component" value="Unassembled WGS sequence"/>
</dbReference>
<dbReference type="PROSITE" id="PS50128">
    <property type="entry name" value="SURP"/>
    <property type="match status" value="1"/>
</dbReference>
<evidence type="ECO:0000256" key="2">
    <source>
        <dbReference type="SAM" id="MobiDB-lite"/>
    </source>
</evidence>
<accession>A0A7I8J7V2</accession>
<reference evidence="5 6" key="1">
    <citation type="submission" date="2019-12" db="EMBL/GenBank/DDBJ databases">
        <authorList>
            <person name="Scholz U."/>
            <person name="Mascher M."/>
            <person name="Fiebig A."/>
        </authorList>
    </citation>
    <scope>NUCLEOTIDE SEQUENCE</scope>
</reference>
<feature type="compositionally biased region" description="Basic and acidic residues" evidence="2">
    <location>
        <begin position="772"/>
        <end position="785"/>
    </location>
</feature>
<dbReference type="InterPro" id="IPR000467">
    <property type="entry name" value="G_patch_dom"/>
</dbReference>
<name>A0A7I8J7V2_SPIIN</name>
<feature type="compositionally biased region" description="Low complexity" evidence="2">
    <location>
        <begin position="712"/>
        <end position="722"/>
    </location>
</feature>
<evidence type="ECO:0000259" key="3">
    <source>
        <dbReference type="PROSITE" id="PS50128"/>
    </source>
</evidence>
<keyword evidence="1" id="KW-0507">mRNA processing</keyword>
<dbReference type="EMBL" id="LR743596">
    <property type="protein sequence ID" value="CAA2626175.1"/>
    <property type="molecule type" value="Genomic_DNA"/>
</dbReference>
<dbReference type="InterPro" id="IPR035967">
    <property type="entry name" value="SWAP/Surp_sf"/>
</dbReference>
<keyword evidence="6" id="KW-1185">Reference proteome</keyword>
<feature type="compositionally biased region" description="Basic and acidic residues" evidence="2">
    <location>
        <begin position="312"/>
        <end position="328"/>
    </location>
</feature>
<dbReference type="GO" id="GO:0005634">
    <property type="term" value="C:nucleus"/>
    <property type="evidence" value="ECO:0007669"/>
    <property type="project" value="TreeGrafter"/>
</dbReference>
<dbReference type="GO" id="GO:0003723">
    <property type="term" value="F:RNA binding"/>
    <property type="evidence" value="ECO:0007669"/>
    <property type="project" value="InterPro"/>
</dbReference>
<gene>
    <name evidence="5" type="ORF">SI7747_09011882</name>
</gene>
<feature type="domain" description="SURP motif" evidence="3">
    <location>
        <begin position="264"/>
        <end position="308"/>
    </location>
</feature>
<evidence type="ECO:0000256" key="1">
    <source>
        <dbReference type="ARBA" id="ARBA00022664"/>
    </source>
</evidence>
<feature type="region of interest" description="Disordered" evidence="2">
    <location>
        <begin position="652"/>
        <end position="794"/>
    </location>
</feature>
<protein>
    <submittedName>
        <fullName evidence="5">Uncharacterized protein</fullName>
    </submittedName>
</protein>
<feature type="region of interest" description="Disordered" evidence="2">
    <location>
        <begin position="312"/>
        <end position="366"/>
    </location>
</feature>
<dbReference type="PANTHER" id="PTHR13384">
    <property type="entry name" value="G PATCH DOMAIN-CONTAINING PROTEIN 1"/>
    <property type="match status" value="1"/>
</dbReference>
<feature type="region of interest" description="Disordered" evidence="2">
    <location>
        <begin position="601"/>
        <end position="630"/>
    </location>
</feature>
<dbReference type="SUPFAM" id="SSF109905">
    <property type="entry name" value="Surp module (SWAP domain)"/>
    <property type="match status" value="1"/>
</dbReference>
<evidence type="ECO:0000313" key="5">
    <source>
        <dbReference type="EMBL" id="CAA2626175.1"/>
    </source>
</evidence>
<feature type="compositionally biased region" description="Basic residues" evidence="2">
    <location>
        <begin position="699"/>
        <end position="709"/>
    </location>
</feature>
<dbReference type="Gene3D" id="1.10.10.790">
    <property type="entry name" value="Surp module"/>
    <property type="match status" value="1"/>
</dbReference>
<proteinExistence type="predicted"/>
<feature type="compositionally biased region" description="Basic residues" evidence="2">
    <location>
        <begin position="737"/>
        <end position="759"/>
    </location>
</feature>
<dbReference type="AlphaFoldDB" id="A0A7I8J7V2"/>
<sequence length="794" mass="87239">MDEGEEDFVFYGTPIEREEETSRRKRKAVADAGQMRSLPVWKQEVTDEEGRRRFHGAFTGGFSAGYYNTVGSKEGWTPQTFTSSRKNRAEVKKQSIYSFLDDDEKAELGGHGLETSLQFDTFGFTAAEVARKQAEKEQQMRPSAIPGPAPDEIVLPATNSIGVKLLLKMGWRHGHSIKSSHTGKLYAGKLAPGFGIGALEEADIEDEDIYASNYNTERFRPPVIPPDFQPHHKFLVPLQVLSKLGNLPPPPEAPAPEEKDLKLLIDGFATLVARCGKLYEDLSRDKNKANPLFSFLSGGKGHDYYARKLWEEQQKRPDHREPQVDGHQRASSVRKMTAESRGRILGEKPLKRSDDSSAPSPPTSKQAIQLQYNLSDSFTTPESLAGLPESVKPFRDDPMKQARFEQFLKDKYQGGLRSTYAAGNSTMTEADRARERLDFEAAAEALSQGKPQRTPQAQPLPLVAMQFVSGGAEQKTYSTQHEAAAVAAVAAAAEKNSYPKREEFQWRPSPVLCKRFDLVDPFMGKPPPLPRARSKVETLIIMPEVFKSKFEEAADSGRDTPASSRSEMPDQIAIPEADSQPEVAITERPVDLYKAIFSEDDEDGDDEEEDDNPADNPAAGGGMKAEGGNTTLNRLIAGDFLQSLGQELGLEVPELPPLSSSRKPAPAAISGEPTEVNLPGPSEGSSPAAGAGDFSEQKKQRRTHSGHRRSASDGSDSESSQSDGGGGGGSRSDSDSRRKKRSSHRSRKRSSKHRERSKSRGSPSRRSSHGGGGREERRSRGDHGSRSGNHRRHH</sequence>
<feature type="domain" description="G-patch" evidence="4">
    <location>
        <begin position="158"/>
        <end position="183"/>
    </location>
</feature>
<dbReference type="GO" id="GO:0006397">
    <property type="term" value="P:mRNA processing"/>
    <property type="evidence" value="ECO:0007669"/>
    <property type="project" value="UniProtKB-KW"/>
</dbReference>
<dbReference type="Pfam" id="PF01805">
    <property type="entry name" value="Surp"/>
    <property type="match status" value="1"/>
</dbReference>
<organism evidence="5">
    <name type="scientific">Spirodela intermedia</name>
    <name type="common">Intermediate duckweed</name>
    <dbReference type="NCBI Taxonomy" id="51605"/>
    <lineage>
        <taxon>Eukaryota</taxon>
        <taxon>Viridiplantae</taxon>
        <taxon>Streptophyta</taxon>
        <taxon>Embryophyta</taxon>
        <taxon>Tracheophyta</taxon>
        <taxon>Spermatophyta</taxon>
        <taxon>Magnoliopsida</taxon>
        <taxon>Liliopsida</taxon>
        <taxon>Araceae</taxon>
        <taxon>Lemnoideae</taxon>
        <taxon>Spirodela</taxon>
    </lineage>
</organism>
<feature type="compositionally biased region" description="Basic and acidic residues" evidence="2">
    <location>
        <begin position="336"/>
        <end position="355"/>
    </location>
</feature>
<dbReference type="Pfam" id="PF26093">
    <property type="entry name" value="HTH_TGH"/>
    <property type="match status" value="1"/>
</dbReference>
<evidence type="ECO:0000313" key="6">
    <source>
        <dbReference type="Proteomes" id="UP001189122"/>
    </source>
</evidence>
<dbReference type="InterPro" id="IPR011666">
    <property type="entry name" value="DUF1604"/>
</dbReference>
<feature type="region of interest" description="Disordered" evidence="2">
    <location>
        <begin position="551"/>
        <end position="588"/>
    </location>
</feature>